<dbReference type="InterPro" id="IPR050231">
    <property type="entry name" value="Iron_ascorbate_oxido_reductase"/>
</dbReference>
<comment type="caution">
    <text evidence="3">The sequence shown here is derived from an EMBL/GenBank/DDBJ whole genome shotgun (WGS) entry which is preliminary data.</text>
</comment>
<dbReference type="InterPro" id="IPR044861">
    <property type="entry name" value="IPNS-like_FE2OG_OXY"/>
</dbReference>
<protein>
    <recommendedName>
        <fullName evidence="2">Fe2OG dioxygenase domain-containing protein</fullName>
    </recommendedName>
</protein>
<sequence>MSTSIPIVDIGSISGEISQPSDWEDVAAEIRNALHEVGFMYLTNHGVPNDVIAENFEISEQFFSLPKEIKRKYKKNMKESRNGWVEPGEELLHPESTFEYRECFDITSQKKFYPTDIPSFRSVHRRLESDCQKLIKNLLKLLAISLKLEDPEFFIKRCCHLDVPEIANECDFSMIYYPPILTDTSLPLGTVRCAEHTDYEIITLLFQNRVGGLEIKTASGEWIRADPIQHAILVNTGDLLEMWTNKYYPATLHRVVIPRTEEEKKSARYSFAYFIAPDSQVLIKPLESEIISEALQKDNSLQDLERKSVGEESQTPMTITAYEHIMERVKMAYGITNTDE</sequence>
<gene>
    <name evidence="3" type="ORF">ODALV1_LOCUS14623</name>
</gene>
<name>A0ABP1QUL7_9HEXA</name>
<dbReference type="EMBL" id="CAXLJM020000046">
    <property type="protein sequence ID" value="CAL8110989.1"/>
    <property type="molecule type" value="Genomic_DNA"/>
</dbReference>
<proteinExistence type="inferred from homology"/>
<comment type="similarity">
    <text evidence="1">Belongs to the iron/ascorbate-dependent oxidoreductase family.</text>
</comment>
<keyword evidence="4" id="KW-1185">Reference proteome</keyword>
<dbReference type="Pfam" id="PF03171">
    <property type="entry name" value="2OG-FeII_Oxy"/>
    <property type="match status" value="1"/>
</dbReference>
<dbReference type="SUPFAM" id="SSF51197">
    <property type="entry name" value="Clavaminate synthase-like"/>
    <property type="match status" value="1"/>
</dbReference>
<evidence type="ECO:0000313" key="4">
    <source>
        <dbReference type="Proteomes" id="UP001642540"/>
    </source>
</evidence>
<evidence type="ECO:0000259" key="2">
    <source>
        <dbReference type="PROSITE" id="PS51471"/>
    </source>
</evidence>
<reference evidence="3 4" key="1">
    <citation type="submission" date="2024-08" db="EMBL/GenBank/DDBJ databases">
        <authorList>
            <person name="Cucini C."/>
            <person name="Frati F."/>
        </authorList>
    </citation>
    <scope>NUCLEOTIDE SEQUENCE [LARGE SCALE GENOMIC DNA]</scope>
</reference>
<evidence type="ECO:0000313" key="3">
    <source>
        <dbReference type="EMBL" id="CAL8110989.1"/>
    </source>
</evidence>
<keyword evidence="1" id="KW-0560">Oxidoreductase</keyword>
<keyword evidence="1" id="KW-0479">Metal-binding</keyword>
<dbReference type="InterPro" id="IPR026992">
    <property type="entry name" value="DIOX_N"/>
</dbReference>
<dbReference type="Gene3D" id="2.60.120.330">
    <property type="entry name" value="B-lactam Antibiotic, Isopenicillin N Synthase, Chain"/>
    <property type="match status" value="1"/>
</dbReference>
<feature type="domain" description="Fe2OG dioxygenase" evidence="2">
    <location>
        <begin position="166"/>
        <end position="277"/>
    </location>
</feature>
<dbReference type="InterPro" id="IPR027443">
    <property type="entry name" value="IPNS-like_sf"/>
</dbReference>
<accession>A0ABP1QUL7</accession>
<dbReference type="PANTHER" id="PTHR47990">
    <property type="entry name" value="2-OXOGLUTARATE (2OG) AND FE(II)-DEPENDENT OXYGENASE SUPERFAMILY PROTEIN-RELATED"/>
    <property type="match status" value="1"/>
</dbReference>
<evidence type="ECO:0000256" key="1">
    <source>
        <dbReference type="RuleBase" id="RU003682"/>
    </source>
</evidence>
<keyword evidence="1" id="KW-0408">Iron</keyword>
<dbReference type="PROSITE" id="PS51471">
    <property type="entry name" value="FE2OG_OXY"/>
    <property type="match status" value="1"/>
</dbReference>
<dbReference type="InterPro" id="IPR005123">
    <property type="entry name" value="Oxoglu/Fe-dep_dioxygenase_dom"/>
</dbReference>
<dbReference type="PRINTS" id="PR00682">
    <property type="entry name" value="IPNSYNTHASE"/>
</dbReference>
<dbReference type="Proteomes" id="UP001642540">
    <property type="component" value="Unassembled WGS sequence"/>
</dbReference>
<organism evidence="3 4">
    <name type="scientific">Orchesella dallaii</name>
    <dbReference type="NCBI Taxonomy" id="48710"/>
    <lineage>
        <taxon>Eukaryota</taxon>
        <taxon>Metazoa</taxon>
        <taxon>Ecdysozoa</taxon>
        <taxon>Arthropoda</taxon>
        <taxon>Hexapoda</taxon>
        <taxon>Collembola</taxon>
        <taxon>Entomobryomorpha</taxon>
        <taxon>Entomobryoidea</taxon>
        <taxon>Orchesellidae</taxon>
        <taxon>Orchesellinae</taxon>
        <taxon>Orchesella</taxon>
    </lineage>
</organism>
<dbReference type="Pfam" id="PF14226">
    <property type="entry name" value="DIOX_N"/>
    <property type="match status" value="1"/>
</dbReference>